<sequence>MMSRTEPNLPPRMSARVQRSGQTYYYYDTGHSSRQVIALGADYLEALQKWSELDSQNQSRVFVQWCRRRHVKFDGPHRGLKGAQDDWDHLNEPFK</sequence>
<keyword evidence="2" id="KW-1185">Reference proteome</keyword>
<dbReference type="RefSeq" id="WP_045365271.1">
    <property type="nucleotide sequence ID" value="NZ_BSOD01000010.1"/>
</dbReference>
<evidence type="ECO:0000313" key="2">
    <source>
        <dbReference type="Proteomes" id="UP000282597"/>
    </source>
</evidence>
<dbReference type="Proteomes" id="UP000282597">
    <property type="component" value="Chromosome"/>
</dbReference>
<dbReference type="AlphaFoldDB" id="A0A2Z6EWG3"/>
<dbReference type="EMBL" id="AP018150">
    <property type="protein sequence ID" value="BBE09771.1"/>
    <property type="molecule type" value="Genomic_DNA"/>
</dbReference>
<dbReference type="KEGG" id="mcys:MCB1EB_1610"/>
<organism evidence="1 2">
    <name type="scientific">Mycoavidus cysteinexigens</name>
    <dbReference type="NCBI Taxonomy" id="1553431"/>
    <lineage>
        <taxon>Bacteria</taxon>
        <taxon>Pseudomonadati</taxon>
        <taxon>Pseudomonadota</taxon>
        <taxon>Betaproteobacteria</taxon>
        <taxon>Burkholderiales</taxon>
        <taxon>Burkholderiaceae</taxon>
        <taxon>Mycoavidus</taxon>
    </lineage>
</organism>
<accession>A0A2Z6EWG3</accession>
<proteinExistence type="predicted"/>
<protein>
    <submittedName>
        <fullName evidence="1">Phage integrase family protein</fullName>
    </submittedName>
</protein>
<gene>
    <name evidence="1" type="ORF">MCB1EB_1610</name>
</gene>
<reference evidence="1 2" key="1">
    <citation type="journal article" date="2018" name="Microbes Environ.">
        <title>Comparative Genomic Insights into Endofungal Lifestyles of Two Bacterial Endosymbionts, Mycoavidus cysteinexigens and Burkholderia rhizoxinica.</title>
        <authorList>
            <person name="Sharmin D."/>
            <person name="Guo Y."/>
            <person name="Nishizawa T."/>
            <person name="Ohshima S."/>
            <person name="Sato Y."/>
            <person name="Takashima Y."/>
            <person name="Narisawa K."/>
            <person name="Ohta H."/>
        </authorList>
    </citation>
    <scope>NUCLEOTIDE SEQUENCE [LARGE SCALE GENOMIC DNA]</scope>
    <source>
        <strain evidence="1 2">B1-EB</strain>
    </source>
</reference>
<evidence type="ECO:0000313" key="1">
    <source>
        <dbReference type="EMBL" id="BBE09771.1"/>
    </source>
</evidence>
<name>A0A2Z6EWG3_9BURK</name>